<dbReference type="HOGENOM" id="CLU_121774_2_1_2"/>
<dbReference type="InterPro" id="IPR044153">
    <property type="entry name" value="PIN_Pae0151-like"/>
</dbReference>
<evidence type="ECO:0000313" key="4">
    <source>
        <dbReference type="Proteomes" id="UP000002593"/>
    </source>
</evidence>
<organism evidence="3 4">
    <name type="scientific">Hyperthermus butylicus (strain DSM 5456 / JCM 9403 / PLM1-5)</name>
    <dbReference type="NCBI Taxonomy" id="415426"/>
    <lineage>
        <taxon>Archaea</taxon>
        <taxon>Thermoproteota</taxon>
        <taxon>Thermoprotei</taxon>
        <taxon>Desulfurococcales</taxon>
        <taxon>Pyrodictiaceae</taxon>
        <taxon>Hyperthermus</taxon>
    </lineage>
</organism>
<evidence type="ECO:0000259" key="2">
    <source>
        <dbReference type="Pfam" id="PF01850"/>
    </source>
</evidence>
<dbReference type="eggNOG" id="arCOG00726">
    <property type="taxonomic scope" value="Archaea"/>
</dbReference>
<name>A2BMG4_HYPBU</name>
<dbReference type="EnsemblBacteria" id="ABM81175">
    <property type="protein sequence ID" value="ABM81175"/>
    <property type="gene ID" value="Hbut_1346"/>
</dbReference>
<dbReference type="InterPro" id="IPR051619">
    <property type="entry name" value="TypeII_TA_RNase_PINc/VapC"/>
</dbReference>
<feature type="domain" description="PIN" evidence="2">
    <location>
        <begin position="3"/>
        <end position="128"/>
    </location>
</feature>
<gene>
    <name evidence="3" type="ordered locus">Hbut_1346</name>
</gene>
<proteinExistence type="predicted"/>
<dbReference type="AlphaFoldDB" id="A2BMG4"/>
<dbReference type="Pfam" id="PF01850">
    <property type="entry name" value="PIN"/>
    <property type="match status" value="1"/>
</dbReference>
<keyword evidence="1" id="KW-0460">Magnesium</keyword>
<dbReference type="KEGG" id="hbu:Hbut_1346"/>
<reference evidence="3 4" key="1">
    <citation type="journal article" date="2007" name="Archaea">
        <title>The genome of Hyperthermus butylicus: a sulfur-reducing, peptide fermenting, neutrophilic Crenarchaeote growing up to 108 degrees C.</title>
        <authorList>
            <person name="Brugger K."/>
            <person name="Chen L."/>
            <person name="Stark M."/>
            <person name="Zibat A."/>
            <person name="Redder P."/>
            <person name="Ruepp A."/>
            <person name="Awayez M."/>
            <person name="She Q."/>
            <person name="Garrett R.A."/>
            <person name="Klenk H.P."/>
        </authorList>
    </citation>
    <scope>NUCLEOTIDE SEQUENCE [LARGE SCALE GENOMIC DNA]</scope>
    <source>
        <strain evidence="4">DSM 5456 / JCM 9403 / PLM1-5</strain>
    </source>
</reference>
<evidence type="ECO:0000313" key="3">
    <source>
        <dbReference type="EMBL" id="ABM81175.1"/>
    </source>
</evidence>
<evidence type="ECO:0000256" key="1">
    <source>
        <dbReference type="ARBA" id="ARBA00022842"/>
    </source>
</evidence>
<protein>
    <recommendedName>
        <fullName evidence="2">PIN domain-containing protein</fullName>
    </recommendedName>
</protein>
<dbReference type="STRING" id="415426.Hbut_1346"/>
<dbReference type="EMBL" id="CP000493">
    <property type="protein sequence ID" value="ABM81175.1"/>
    <property type="molecule type" value="Genomic_DNA"/>
</dbReference>
<dbReference type="Proteomes" id="UP000002593">
    <property type="component" value="Chromosome"/>
</dbReference>
<dbReference type="OrthoDB" id="269293at2157"/>
<dbReference type="InterPro" id="IPR029060">
    <property type="entry name" value="PIN-like_dom_sf"/>
</dbReference>
<accession>A2BMG4</accession>
<dbReference type="GeneID" id="4782305"/>
<dbReference type="PANTHER" id="PTHR35901">
    <property type="entry name" value="RIBONUCLEASE VAPC3"/>
    <property type="match status" value="1"/>
</dbReference>
<keyword evidence="4" id="KW-1185">Reference proteome</keyword>
<dbReference type="CDD" id="cd09873">
    <property type="entry name" value="PIN_Pae0151-like"/>
    <property type="match status" value="1"/>
</dbReference>
<dbReference type="RefSeq" id="WP_011822493.1">
    <property type="nucleotide sequence ID" value="NC_008818.1"/>
</dbReference>
<dbReference type="Gene3D" id="3.40.50.1010">
    <property type="entry name" value="5'-nuclease"/>
    <property type="match status" value="1"/>
</dbReference>
<dbReference type="PANTHER" id="PTHR35901:SF1">
    <property type="entry name" value="EXONUCLEASE VAPC9"/>
    <property type="match status" value="1"/>
</dbReference>
<sequence length="140" mass="16003">MFVVDSSVYASILVRDEYYERARSFIMKHGKYELVTVATAYVEVANTLWKHTYLLRRIPEDSYRELRKAIVPLITASVTRIYEPTELLDEALDAAAEYQITVYDSLFVALALKTGAKLAGFDQKLRETLEAKGLKIVYTP</sequence>
<dbReference type="SUPFAM" id="SSF88723">
    <property type="entry name" value="PIN domain-like"/>
    <property type="match status" value="1"/>
</dbReference>
<dbReference type="InterPro" id="IPR002716">
    <property type="entry name" value="PIN_dom"/>
</dbReference>